<comment type="cofactor">
    <cofactor evidence="9">
        <name>Fe cation</name>
        <dbReference type="ChEBI" id="CHEBI:24875"/>
    </cofactor>
    <text evidence="9">Binds 1 Fe cation per subunit.</text>
</comment>
<dbReference type="EMBL" id="CAJNOQ010002373">
    <property type="protein sequence ID" value="CAF0954768.1"/>
    <property type="molecule type" value="Genomic_DNA"/>
</dbReference>
<dbReference type="EMBL" id="CAJOBC010002371">
    <property type="protein sequence ID" value="CAF3729955.1"/>
    <property type="molecule type" value="Genomic_DNA"/>
</dbReference>
<evidence type="ECO:0000313" key="12">
    <source>
        <dbReference type="Proteomes" id="UP000663829"/>
    </source>
</evidence>
<keyword evidence="7 9" id="KW-0560">Oxidoreductase</keyword>
<organism evidence="10 12">
    <name type="scientific">Didymodactylos carnosus</name>
    <dbReference type="NCBI Taxonomy" id="1234261"/>
    <lineage>
        <taxon>Eukaryota</taxon>
        <taxon>Metazoa</taxon>
        <taxon>Spiralia</taxon>
        <taxon>Gnathifera</taxon>
        <taxon>Rotifera</taxon>
        <taxon>Eurotatoria</taxon>
        <taxon>Bdelloidea</taxon>
        <taxon>Philodinida</taxon>
        <taxon>Philodinidae</taxon>
        <taxon>Didymodactylos</taxon>
    </lineage>
</organism>
<dbReference type="SUPFAM" id="SSF51182">
    <property type="entry name" value="RmlC-like cupins"/>
    <property type="match status" value="1"/>
</dbReference>
<dbReference type="InterPro" id="IPR010300">
    <property type="entry name" value="CDO_1"/>
</dbReference>
<comment type="similarity">
    <text evidence="2 9">Belongs to the cysteine dioxygenase family.</text>
</comment>
<dbReference type="Proteomes" id="UP000663829">
    <property type="component" value="Unassembled WGS sequence"/>
</dbReference>
<dbReference type="OrthoDB" id="543511at2759"/>
<dbReference type="CDD" id="cd10548">
    <property type="entry name" value="cupin_CDO"/>
    <property type="match status" value="1"/>
</dbReference>
<comment type="caution">
    <text evidence="10">The sequence shown here is derived from an EMBL/GenBank/DDBJ whole genome shotgun (WGS) entry which is preliminary data.</text>
</comment>
<keyword evidence="5" id="KW-0883">Thioether bond</keyword>
<sequence length="159" mass="18447">MSDMNGTMAAQIAHKEDIMAPAPIELLIESLKKIFTEQKESEERTMKIKLLLQSYVKQGYTDWKKYVNFSDTHYTRNLVEMTDDFELMIICWQKGQYSRIHNHAGSHCWMGIVQGKLIERLYNYITPDGRIVTEDEEPATADGVCPDFHLGIYIFTFSV</sequence>
<dbReference type="InterPro" id="IPR014710">
    <property type="entry name" value="RmlC-like_jellyroll"/>
</dbReference>
<keyword evidence="4 9" id="KW-0479">Metal-binding</keyword>
<evidence type="ECO:0000256" key="5">
    <source>
        <dbReference type="ARBA" id="ARBA00022784"/>
    </source>
</evidence>
<evidence type="ECO:0000256" key="8">
    <source>
        <dbReference type="ARBA" id="ARBA00023004"/>
    </source>
</evidence>
<evidence type="ECO:0000256" key="3">
    <source>
        <dbReference type="ARBA" id="ARBA00013133"/>
    </source>
</evidence>
<evidence type="ECO:0000256" key="6">
    <source>
        <dbReference type="ARBA" id="ARBA00022964"/>
    </source>
</evidence>
<dbReference type="Proteomes" id="UP000681722">
    <property type="component" value="Unassembled WGS sequence"/>
</dbReference>
<proteinExistence type="inferred from homology"/>
<comment type="pathway">
    <text evidence="1 9">Organosulfur biosynthesis; taurine biosynthesis; hypotaurine from L-cysteine: step 1/2.</text>
</comment>
<name>A0A814DK29_9BILA</name>
<evidence type="ECO:0000313" key="11">
    <source>
        <dbReference type="EMBL" id="CAF3729955.1"/>
    </source>
</evidence>
<dbReference type="GO" id="GO:0008198">
    <property type="term" value="F:ferrous iron binding"/>
    <property type="evidence" value="ECO:0007669"/>
    <property type="project" value="TreeGrafter"/>
</dbReference>
<accession>A0A814DK29</accession>
<protein>
    <recommendedName>
        <fullName evidence="3 9">Cysteine dioxygenase</fullName>
        <ecNumber evidence="3 9">1.13.11.20</ecNumber>
    </recommendedName>
</protein>
<evidence type="ECO:0000256" key="4">
    <source>
        <dbReference type="ARBA" id="ARBA00022723"/>
    </source>
</evidence>
<evidence type="ECO:0000256" key="9">
    <source>
        <dbReference type="RuleBase" id="RU366010"/>
    </source>
</evidence>
<evidence type="ECO:0000256" key="2">
    <source>
        <dbReference type="ARBA" id="ARBA00006622"/>
    </source>
</evidence>
<reference evidence="10" key="1">
    <citation type="submission" date="2021-02" db="EMBL/GenBank/DDBJ databases">
        <authorList>
            <person name="Nowell W R."/>
        </authorList>
    </citation>
    <scope>NUCLEOTIDE SEQUENCE</scope>
</reference>
<dbReference type="Pfam" id="PF05995">
    <property type="entry name" value="CDO_I"/>
    <property type="match status" value="1"/>
</dbReference>
<dbReference type="PANTHER" id="PTHR12918">
    <property type="entry name" value="CYSTEINE DIOXYGENASE"/>
    <property type="match status" value="1"/>
</dbReference>
<keyword evidence="8 9" id="KW-0408">Iron</keyword>
<dbReference type="GO" id="GO:0017172">
    <property type="term" value="F:cysteine dioxygenase activity"/>
    <property type="evidence" value="ECO:0007669"/>
    <property type="project" value="UniProtKB-UniRule"/>
</dbReference>
<gene>
    <name evidence="10" type="ORF">GPM918_LOCUS11438</name>
    <name evidence="11" type="ORF">SRO942_LOCUS11435</name>
</gene>
<evidence type="ECO:0000256" key="1">
    <source>
        <dbReference type="ARBA" id="ARBA00004759"/>
    </source>
</evidence>
<dbReference type="Gene3D" id="2.60.120.10">
    <property type="entry name" value="Jelly Rolls"/>
    <property type="match status" value="1"/>
</dbReference>
<dbReference type="PANTHER" id="PTHR12918:SF1">
    <property type="entry name" value="CYSTEINE DIOXYGENASE TYPE 1"/>
    <property type="match status" value="1"/>
</dbReference>
<evidence type="ECO:0000256" key="7">
    <source>
        <dbReference type="ARBA" id="ARBA00023002"/>
    </source>
</evidence>
<dbReference type="GO" id="GO:0019448">
    <property type="term" value="P:L-cysteine catabolic process"/>
    <property type="evidence" value="ECO:0007669"/>
    <property type="project" value="TreeGrafter"/>
</dbReference>
<keyword evidence="6 9" id="KW-0223">Dioxygenase</keyword>
<dbReference type="EC" id="1.13.11.20" evidence="3 9"/>
<evidence type="ECO:0000313" key="10">
    <source>
        <dbReference type="EMBL" id="CAF0954768.1"/>
    </source>
</evidence>
<dbReference type="AlphaFoldDB" id="A0A814DK29"/>
<comment type="catalytic activity">
    <reaction evidence="9">
        <text>L-cysteine + O2 = 3-sulfino-L-alanine + H(+)</text>
        <dbReference type="Rhea" id="RHEA:20441"/>
        <dbReference type="ChEBI" id="CHEBI:15378"/>
        <dbReference type="ChEBI" id="CHEBI:15379"/>
        <dbReference type="ChEBI" id="CHEBI:35235"/>
        <dbReference type="ChEBI" id="CHEBI:61085"/>
        <dbReference type="EC" id="1.13.11.20"/>
    </reaction>
</comment>
<keyword evidence="12" id="KW-1185">Reference proteome</keyword>
<dbReference type="InterPro" id="IPR011051">
    <property type="entry name" value="RmlC_Cupin_sf"/>
</dbReference>
<dbReference type="GO" id="GO:0042412">
    <property type="term" value="P:taurine biosynthetic process"/>
    <property type="evidence" value="ECO:0007669"/>
    <property type="project" value="UniProtKB-UniRule"/>
</dbReference>
<dbReference type="UniPathway" id="UPA00012">
    <property type="reaction ID" value="UER00537"/>
</dbReference>